<evidence type="ECO:0000313" key="4">
    <source>
        <dbReference type="EMBL" id="ATL31504.1"/>
    </source>
</evidence>
<protein>
    <submittedName>
        <fullName evidence="4">GCN5-related N-acetyltransferase</fullName>
    </submittedName>
</protein>
<dbReference type="PROSITE" id="PS51186">
    <property type="entry name" value="GNAT"/>
    <property type="match status" value="1"/>
</dbReference>
<dbReference type="InterPro" id="IPR000182">
    <property type="entry name" value="GNAT_dom"/>
</dbReference>
<evidence type="ECO:0000256" key="2">
    <source>
        <dbReference type="ARBA" id="ARBA00023315"/>
    </source>
</evidence>
<dbReference type="SUPFAM" id="SSF55729">
    <property type="entry name" value="Acyl-CoA N-acyltransferases (Nat)"/>
    <property type="match status" value="1"/>
</dbReference>
<gene>
    <name evidence="4" type="ORF">KY5_6486c</name>
</gene>
<dbReference type="PANTHER" id="PTHR43877">
    <property type="entry name" value="AMINOALKYLPHOSPHONATE N-ACETYLTRANSFERASE-RELATED-RELATED"/>
    <property type="match status" value="1"/>
</dbReference>
<sequence length="171" mass="19045">MLLIREMTLDDVDAVAEVRVRGWQTAYTGLMPQPYLDSMSVTEDAKQRRAFLERGAGAMANWVAERAGKVAGWACFGPHPEPEGPPRGGELYAMYVLPEQQSTGVGTALMDKVVSEAHRRGLPWVRLWVLQGNAPARRFYEQSGFRLDGHEESSDIDGTPVPEVRYELPLT</sequence>
<reference evidence="4 5" key="1">
    <citation type="submission" date="2017-08" db="EMBL/GenBank/DDBJ databases">
        <title>Complete Genome Sequence of Streptomyces formicae KY5, the formicamycin producer.</title>
        <authorList>
            <person name="Holmes N.A."/>
            <person name="Devine R."/>
            <person name="Qin Z."/>
            <person name="Seipke R.F."/>
            <person name="Wilkinson B."/>
            <person name="Hutchings M.I."/>
        </authorList>
    </citation>
    <scope>NUCLEOTIDE SEQUENCE [LARGE SCALE GENOMIC DNA]</scope>
    <source>
        <strain evidence="4 5">KY5</strain>
    </source>
</reference>
<evidence type="ECO:0000259" key="3">
    <source>
        <dbReference type="PROSITE" id="PS51186"/>
    </source>
</evidence>
<keyword evidence="2" id="KW-0012">Acyltransferase</keyword>
<dbReference type="Pfam" id="PF00583">
    <property type="entry name" value="Acetyltransf_1"/>
    <property type="match status" value="1"/>
</dbReference>
<evidence type="ECO:0000313" key="5">
    <source>
        <dbReference type="Proteomes" id="UP000221011"/>
    </source>
</evidence>
<dbReference type="AlphaFoldDB" id="A0A291QJ42"/>
<proteinExistence type="predicted"/>
<dbReference type="Gene3D" id="3.40.630.30">
    <property type="match status" value="1"/>
</dbReference>
<feature type="domain" description="N-acetyltransferase" evidence="3">
    <location>
        <begin position="2"/>
        <end position="171"/>
    </location>
</feature>
<evidence type="ECO:0000256" key="1">
    <source>
        <dbReference type="ARBA" id="ARBA00022679"/>
    </source>
</evidence>
<name>A0A291QJ42_9ACTN</name>
<dbReference type="KEGG" id="sfk:KY5_6486c"/>
<dbReference type="Proteomes" id="UP000221011">
    <property type="component" value="Chromosome"/>
</dbReference>
<dbReference type="CDD" id="cd04301">
    <property type="entry name" value="NAT_SF"/>
    <property type="match status" value="1"/>
</dbReference>
<accession>A0A291QJ42</accession>
<keyword evidence="1 4" id="KW-0808">Transferase</keyword>
<dbReference type="InterPro" id="IPR050832">
    <property type="entry name" value="Bact_Acetyltransf"/>
</dbReference>
<dbReference type="RefSeq" id="WP_234362976.1">
    <property type="nucleotide sequence ID" value="NZ_CP022685.1"/>
</dbReference>
<dbReference type="InterPro" id="IPR016181">
    <property type="entry name" value="Acyl_CoA_acyltransferase"/>
</dbReference>
<dbReference type="EMBL" id="CP022685">
    <property type="protein sequence ID" value="ATL31504.1"/>
    <property type="molecule type" value="Genomic_DNA"/>
</dbReference>
<dbReference type="GO" id="GO:0016747">
    <property type="term" value="F:acyltransferase activity, transferring groups other than amino-acyl groups"/>
    <property type="evidence" value="ECO:0007669"/>
    <property type="project" value="InterPro"/>
</dbReference>
<organism evidence="4 5">
    <name type="scientific">Streptomyces formicae</name>
    <dbReference type="NCBI Taxonomy" id="1616117"/>
    <lineage>
        <taxon>Bacteria</taxon>
        <taxon>Bacillati</taxon>
        <taxon>Actinomycetota</taxon>
        <taxon>Actinomycetes</taxon>
        <taxon>Kitasatosporales</taxon>
        <taxon>Streptomycetaceae</taxon>
        <taxon>Streptomyces</taxon>
    </lineage>
</organism>
<keyword evidence="5" id="KW-1185">Reference proteome</keyword>